<evidence type="ECO:0000256" key="1">
    <source>
        <dbReference type="ARBA" id="ARBA00000349"/>
    </source>
</evidence>
<evidence type="ECO:0000256" key="14">
    <source>
        <dbReference type="SAM" id="MobiDB-lite"/>
    </source>
</evidence>
<evidence type="ECO:0000256" key="13">
    <source>
        <dbReference type="RuleBase" id="RU361119"/>
    </source>
</evidence>
<dbReference type="Gene3D" id="2.60.40.420">
    <property type="entry name" value="Cupredoxins - blue copper proteins"/>
    <property type="match status" value="5"/>
</dbReference>
<keyword evidence="5 13" id="KW-0052">Apoplast</keyword>
<feature type="region of interest" description="Disordered" evidence="14">
    <location>
        <begin position="305"/>
        <end position="338"/>
    </location>
</feature>
<evidence type="ECO:0000256" key="3">
    <source>
        <dbReference type="ARBA" id="ARBA00010609"/>
    </source>
</evidence>
<comment type="catalytic activity">
    <reaction evidence="1 13">
        <text>4 hydroquinone + O2 = 4 benzosemiquinone + 2 H2O</text>
        <dbReference type="Rhea" id="RHEA:11276"/>
        <dbReference type="ChEBI" id="CHEBI:15377"/>
        <dbReference type="ChEBI" id="CHEBI:15379"/>
        <dbReference type="ChEBI" id="CHEBI:17594"/>
        <dbReference type="ChEBI" id="CHEBI:17977"/>
        <dbReference type="EC" id="1.10.3.2"/>
    </reaction>
</comment>
<keyword evidence="7 13" id="KW-0479">Metal-binding</keyword>
<dbReference type="InterPro" id="IPR034285">
    <property type="entry name" value="CuRO_2_LCC"/>
</dbReference>
<evidence type="ECO:0000313" key="19">
    <source>
        <dbReference type="EMBL" id="KAL0015795.1"/>
    </source>
</evidence>
<gene>
    <name evidence="19" type="ORF">SO802_002864</name>
</gene>
<keyword evidence="12 13" id="KW-0439">Lignin degradation</keyword>
<feature type="domain" description="Plastocyanin-like" evidence="16">
    <location>
        <begin position="1025"/>
        <end position="1157"/>
    </location>
</feature>
<organism evidence="19 20">
    <name type="scientific">Lithocarpus litseifolius</name>
    <dbReference type="NCBI Taxonomy" id="425828"/>
    <lineage>
        <taxon>Eukaryota</taxon>
        <taxon>Viridiplantae</taxon>
        <taxon>Streptophyta</taxon>
        <taxon>Embryophyta</taxon>
        <taxon>Tracheophyta</taxon>
        <taxon>Spermatophyta</taxon>
        <taxon>Magnoliopsida</taxon>
        <taxon>eudicotyledons</taxon>
        <taxon>Gunneridae</taxon>
        <taxon>Pentapetalae</taxon>
        <taxon>rosids</taxon>
        <taxon>fabids</taxon>
        <taxon>Fagales</taxon>
        <taxon>Fagaceae</taxon>
        <taxon>Lithocarpus</taxon>
    </lineage>
</organism>
<evidence type="ECO:0000256" key="5">
    <source>
        <dbReference type="ARBA" id="ARBA00022523"/>
    </source>
</evidence>
<dbReference type="GO" id="GO:0048046">
    <property type="term" value="C:apoplast"/>
    <property type="evidence" value="ECO:0007669"/>
    <property type="project" value="UniProtKB-SubCell"/>
</dbReference>
<comment type="function">
    <text evidence="13">Lignin degradation and detoxification of lignin-derived products.</text>
</comment>
<dbReference type="PANTHER" id="PTHR11709:SF410">
    <property type="entry name" value="LACCASE"/>
    <property type="match status" value="1"/>
</dbReference>
<dbReference type="Pfam" id="PF07732">
    <property type="entry name" value="Cu-oxidase_3"/>
    <property type="match status" value="1"/>
</dbReference>
<evidence type="ECO:0000259" key="17">
    <source>
        <dbReference type="Pfam" id="PF07732"/>
    </source>
</evidence>
<dbReference type="CDD" id="cd13875">
    <property type="entry name" value="CuRO_2_LCC_plant"/>
    <property type="match status" value="2"/>
</dbReference>
<evidence type="ECO:0000256" key="10">
    <source>
        <dbReference type="ARBA" id="ARBA00023008"/>
    </source>
</evidence>
<feature type="domain" description="Reverse transcriptase zinc-binding" evidence="18">
    <location>
        <begin position="168"/>
        <end position="239"/>
    </location>
</feature>
<comment type="caution">
    <text evidence="19">The sequence shown here is derived from an EMBL/GenBank/DDBJ whole genome shotgun (WGS) entry which is preliminary data.</text>
</comment>
<protein>
    <recommendedName>
        <fullName evidence="4 13">Laccase</fullName>
        <ecNumber evidence="4 13">1.10.3.2</ecNumber>
    </recommendedName>
    <alternativeName>
        <fullName evidence="13">Benzenediol:oxygen oxidoreductase</fullName>
    </alternativeName>
    <alternativeName>
        <fullName evidence="13">Diphenol oxidase</fullName>
    </alternativeName>
    <alternativeName>
        <fullName evidence="13">Urishiol oxidase</fullName>
    </alternativeName>
</protein>
<feature type="compositionally biased region" description="Basic residues" evidence="14">
    <location>
        <begin position="308"/>
        <end position="320"/>
    </location>
</feature>
<dbReference type="InterPro" id="IPR011707">
    <property type="entry name" value="Cu-oxidase-like_N"/>
</dbReference>
<evidence type="ECO:0000256" key="4">
    <source>
        <dbReference type="ARBA" id="ARBA00012297"/>
    </source>
</evidence>
<evidence type="ECO:0000256" key="12">
    <source>
        <dbReference type="ARBA" id="ARBA00023185"/>
    </source>
</evidence>
<dbReference type="Proteomes" id="UP001459277">
    <property type="component" value="Unassembled WGS sequence"/>
</dbReference>
<dbReference type="AlphaFoldDB" id="A0AAW2DYG9"/>
<dbReference type="InterPro" id="IPR034289">
    <property type="entry name" value="CuRO_3_LCC"/>
</dbReference>
<feature type="domain" description="Plastocyanin-like" evidence="17">
    <location>
        <begin position="367"/>
        <end position="480"/>
    </location>
</feature>
<evidence type="ECO:0000256" key="11">
    <source>
        <dbReference type="ARBA" id="ARBA00023180"/>
    </source>
</evidence>
<evidence type="ECO:0000256" key="6">
    <source>
        <dbReference type="ARBA" id="ARBA00022525"/>
    </source>
</evidence>
<dbReference type="InterPro" id="IPR008972">
    <property type="entry name" value="Cupredoxin"/>
</dbReference>
<evidence type="ECO:0000256" key="9">
    <source>
        <dbReference type="ARBA" id="ARBA00023002"/>
    </source>
</evidence>
<dbReference type="InterPro" id="IPR011706">
    <property type="entry name" value="Cu-oxidase_C"/>
</dbReference>
<dbReference type="CDD" id="cd13897">
    <property type="entry name" value="CuRO_3_LCC_plant"/>
    <property type="match status" value="1"/>
</dbReference>
<keyword evidence="20" id="KW-1185">Reference proteome</keyword>
<evidence type="ECO:0000256" key="2">
    <source>
        <dbReference type="ARBA" id="ARBA00004271"/>
    </source>
</evidence>
<sequence length="1176" mass="130251">MAYPDEPKLANCEDLQGKYFPYSDILGAKLGCSPSYAWRSIYNSLAVINRGIRWRVGNGKMIHIWEDKWLPTPTTYKICSPQQDVGDFPMVLSLIDEETRHWKVDMVKRYFLPFEAKTILKIPLSYNLTEDSIIWMGNKRGVFSVRSAYYVALPIVENLEVGECSGGESRTHLWKKVWQLQLPAKVRIFAWRACLDGLPTRLNMAKRGMIDEAECPLCEKVVESTSHALFYCDKLCEVWWNWQGCPINLLAENMCLVDLALKILDAVGDWGKERSGKSERLGEREIGGTIEKEIGDEKEIGKAIGERSRKRSATRKRSGKRSASLTTRSSRRDLGGASGGAIRQCFRCWGAIGAGARFGGAIGARLKETNFTRLCSTKSMLTVNGQFPGPVLRVQKGDTVFVTVQNNGKYGVTIHWHGVKQPRNPWSDGPENITQCPIKPGKKFTYEVVFSDEEGTLWWHAHSDWSRATIHGTIVISPKNGTSYPFPKPYAEEVIVLAEWFKGDVKELIDEATATGADPNVSDAYTLNGQPGYPNNCRLLVSTTYRLPVVQGKTYLLRLIHAGMNEEMFFAIAHHKLTVVARDASYLKPINTSYVLITPGQTMDILVTANQSPSHYYIAARPFFDSNAPYDNSTTTAILQYVGNYTPPSSPSFPTLPNITDESAADNFTTRLRALASKDHPISVPTGVVERIFITVSVNQLPCDKTVCGGPNNSILAASLNNISFSTPKIDILQAYYKNLSNVYESNFPNLPPSLFNFTGDSNDDLLLPSTGTKAKIIKYGKRVEIVFQGTSIGNPENHPMHLHGFSFYLLGTGYGNFNKNTSPKTYNLIDPPVVNTFGVPKSGWATIRFVANNPGEWFKGDVKEIIDNATATGSDPTILDAYTINGQPGFPNNCSNDTSFKLTVEYGKTYLLRLVSAVMNEEMFFGIAKHNFTVVAHDGAYIKPITTSYIMITPGQTMDILVTANQFPSHYYIAATPFSDSNAAFDSGNSRLAASLNNVSFVTPSIDILQAYYRSLTGVFGSDFPNQPPYVFNFTGDVGNNTLYPSQGTKARLINYGEAVEIVFQGTNVGNAENHPLQLHGFSFYLVGTGYGNFNATSSPSTYNLNDPPEVNTFGVPKNGWATIRFFANNPGVWFMHCHLERHASWSMDIVLIVKNGTTAETSILPPPTNLPTSS</sequence>
<comment type="subcellular location">
    <subcellularLocation>
        <location evidence="2 13">Secreted</location>
        <location evidence="2 13">Extracellular space</location>
        <location evidence="2 13">Apoplast</location>
    </subcellularLocation>
</comment>
<keyword evidence="6 13" id="KW-0964">Secreted</keyword>
<feature type="domain" description="Plastocyanin-like" evidence="15">
    <location>
        <begin position="856"/>
        <end position="991"/>
    </location>
</feature>
<keyword evidence="10 13" id="KW-0186">Copper</keyword>
<keyword evidence="9 13" id="KW-0560">Oxidoreductase</keyword>
<evidence type="ECO:0000259" key="15">
    <source>
        <dbReference type="Pfam" id="PF00394"/>
    </source>
</evidence>
<dbReference type="InterPro" id="IPR034288">
    <property type="entry name" value="CuRO_1_LCC"/>
</dbReference>
<dbReference type="Pfam" id="PF13966">
    <property type="entry name" value="zf-RVT"/>
    <property type="match status" value="1"/>
</dbReference>
<dbReference type="InterPro" id="IPR026960">
    <property type="entry name" value="RVT-Znf"/>
</dbReference>
<proteinExistence type="inferred from homology"/>
<evidence type="ECO:0000256" key="8">
    <source>
        <dbReference type="ARBA" id="ARBA00022737"/>
    </source>
</evidence>
<dbReference type="Pfam" id="PF00394">
    <property type="entry name" value="Cu-oxidase"/>
    <property type="match status" value="2"/>
</dbReference>
<dbReference type="Pfam" id="PF07731">
    <property type="entry name" value="Cu-oxidase_2"/>
    <property type="match status" value="1"/>
</dbReference>
<dbReference type="InterPro" id="IPR001117">
    <property type="entry name" value="Cu-oxidase_2nd"/>
</dbReference>
<keyword evidence="11" id="KW-0325">Glycoprotein</keyword>
<name>A0AAW2DYG9_9ROSI</name>
<dbReference type="NCBIfam" id="TIGR03389">
    <property type="entry name" value="laccase"/>
    <property type="match status" value="1"/>
</dbReference>
<feature type="domain" description="Plastocyanin-like" evidence="15">
    <location>
        <begin position="494"/>
        <end position="643"/>
    </location>
</feature>
<dbReference type="EC" id="1.10.3.2" evidence="4 13"/>
<evidence type="ECO:0000259" key="16">
    <source>
        <dbReference type="Pfam" id="PF07731"/>
    </source>
</evidence>
<dbReference type="GO" id="GO:0005507">
    <property type="term" value="F:copper ion binding"/>
    <property type="evidence" value="ECO:0007669"/>
    <property type="project" value="InterPro"/>
</dbReference>
<reference evidence="19 20" key="1">
    <citation type="submission" date="2024-01" db="EMBL/GenBank/DDBJ databases">
        <title>A telomere-to-telomere, gap-free genome of sweet tea (Lithocarpus litseifolius).</title>
        <authorList>
            <person name="Zhou J."/>
        </authorList>
    </citation>
    <scope>NUCLEOTIDE SEQUENCE [LARGE SCALE GENOMIC DNA]</scope>
    <source>
        <strain evidence="19">Zhou-2022a</strain>
        <tissue evidence="19">Leaf</tissue>
    </source>
</reference>
<accession>A0AAW2DYG9</accession>
<dbReference type="SUPFAM" id="SSF49503">
    <property type="entry name" value="Cupredoxins"/>
    <property type="match status" value="5"/>
</dbReference>
<dbReference type="InterPro" id="IPR045087">
    <property type="entry name" value="Cu-oxidase_fam"/>
</dbReference>
<keyword evidence="8 13" id="KW-0677">Repeat</keyword>
<comment type="cofactor">
    <cofactor evidence="13">
        <name>Cu cation</name>
        <dbReference type="ChEBI" id="CHEBI:23378"/>
    </cofactor>
    <text evidence="13">Binds 4 Cu cations per monomer.</text>
</comment>
<dbReference type="EMBL" id="JAZDWU010000001">
    <property type="protein sequence ID" value="KAL0015795.1"/>
    <property type="molecule type" value="Genomic_DNA"/>
</dbReference>
<comment type="similarity">
    <text evidence="3 13">Belongs to the multicopper oxidase family.</text>
</comment>
<evidence type="ECO:0000259" key="18">
    <source>
        <dbReference type="Pfam" id="PF13966"/>
    </source>
</evidence>
<evidence type="ECO:0000313" key="20">
    <source>
        <dbReference type="Proteomes" id="UP001459277"/>
    </source>
</evidence>
<dbReference type="GO" id="GO:0052716">
    <property type="term" value="F:hydroquinone:oxygen oxidoreductase activity"/>
    <property type="evidence" value="ECO:0007669"/>
    <property type="project" value="UniProtKB-EC"/>
</dbReference>
<dbReference type="GO" id="GO:0046274">
    <property type="term" value="P:lignin catabolic process"/>
    <property type="evidence" value="ECO:0007669"/>
    <property type="project" value="UniProtKB-KW"/>
</dbReference>
<dbReference type="PANTHER" id="PTHR11709">
    <property type="entry name" value="MULTI-COPPER OXIDASE"/>
    <property type="match status" value="1"/>
</dbReference>
<dbReference type="CDD" id="cd13849">
    <property type="entry name" value="CuRO_1_LCC_plant"/>
    <property type="match status" value="1"/>
</dbReference>
<dbReference type="InterPro" id="IPR017761">
    <property type="entry name" value="Laccase"/>
</dbReference>
<evidence type="ECO:0000256" key="7">
    <source>
        <dbReference type="ARBA" id="ARBA00022723"/>
    </source>
</evidence>